<dbReference type="HOGENOM" id="CLU_2894936_0_0_6"/>
<dbReference type="Proteomes" id="UP000004263">
    <property type="component" value="Unassembled WGS sequence"/>
</dbReference>
<evidence type="ECO:0000313" key="3">
    <source>
        <dbReference type="EMBL" id="EAT13380.1"/>
    </source>
</evidence>
<feature type="compositionally biased region" description="Polar residues" evidence="1">
    <location>
        <begin position="8"/>
        <end position="21"/>
    </location>
</feature>
<evidence type="ECO:0000313" key="4">
    <source>
        <dbReference type="Proteomes" id="UP000004263"/>
    </source>
</evidence>
<keyword evidence="4" id="KW-1185">Reference proteome</keyword>
<name>Q1N4P8_9GAMM</name>
<keyword evidence="2" id="KW-0812">Transmembrane</keyword>
<dbReference type="STRING" id="207949.RED65_01430"/>
<feature type="transmembrane region" description="Helical" evidence="2">
    <location>
        <begin position="43"/>
        <end position="61"/>
    </location>
</feature>
<gene>
    <name evidence="3" type="ORF">RED65_01430</name>
</gene>
<protein>
    <submittedName>
        <fullName evidence="3">Uncharacterized protein</fullName>
    </submittedName>
</protein>
<evidence type="ECO:0000256" key="2">
    <source>
        <dbReference type="SAM" id="Phobius"/>
    </source>
</evidence>
<dbReference type="RefSeq" id="WP_007017764.1">
    <property type="nucleotide sequence ID" value="NZ_CH724114.1"/>
</dbReference>
<proteinExistence type="predicted"/>
<keyword evidence="2" id="KW-1133">Transmembrane helix</keyword>
<keyword evidence="2" id="KW-0472">Membrane</keyword>
<dbReference type="EMBL" id="AAQH01000002">
    <property type="protein sequence ID" value="EAT13380.1"/>
    <property type="molecule type" value="Genomic_DNA"/>
</dbReference>
<comment type="caution">
    <text evidence="3">The sequence shown here is derived from an EMBL/GenBank/DDBJ whole genome shotgun (WGS) entry which is preliminary data.</text>
</comment>
<sequence>MGPFDMGQGNSVSTSNAQNSKAEQKAGISGNRIIFGSDGGLDFKTVGLIAVTGLAAVWLVSR</sequence>
<dbReference type="AlphaFoldDB" id="Q1N4P8"/>
<evidence type="ECO:0000256" key="1">
    <source>
        <dbReference type="SAM" id="MobiDB-lite"/>
    </source>
</evidence>
<feature type="region of interest" description="Disordered" evidence="1">
    <location>
        <begin position="1"/>
        <end position="26"/>
    </location>
</feature>
<reference evidence="3 4" key="1">
    <citation type="submission" date="2006-03" db="EMBL/GenBank/DDBJ databases">
        <authorList>
            <person name="Pinhassi J."/>
            <person name="Pedros-Alio C."/>
            <person name="Ferriera S."/>
            <person name="Johnson J."/>
            <person name="Kravitz S."/>
            <person name="Halpern A."/>
            <person name="Remington K."/>
            <person name="Beeson K."/>
            <person name="Tran B."/>
            <person name="Rogers Y.-H."/>
            <person name="Friedman R."/>
            <person name="Venter J.C."/>
        </authorList>
    </citation>
    <scope>NUCLEOTIDE SEQUENCE [LARGE SCALE GENOMIC DNA]</scope>
    <source>
        <strain evidence="3 4">RED65</strain>
    </source>
</reference>
<accession>Q1N4P8</accession>
<organism evidence="3 4">
    <name type="scientific">Bermanella marisrubri</name>
    <dbReference type="NCBI Taxonomy" id="207949"/>
    <lineage>
        <taxon>Bacteria</taxon>
        <taxon>Pseudomonadati</taxon>
        <taxon>Pseudomonadota</taxon>
        <taxon>Gammaproteobacteria</taxon>
        <taxon>Oceanospirillales</taxon>
        <taxon>Oceanospirillaceae</taxon>
        <taxon>Bermanella</taxon>
    </lineage>
</organism>